<accession>A0AAW9S9S6</accession>
<organism evidence="1 2">
    <name type="scientific">Rapidithrix thailandica</name>
    <dbReference type="NCBI Taxonomy" id="413964"/>
    <lineage>
        <taxon>Bacteria</taxon>
        <taxon>Pseudomonadati</taxon>
        <taxon>Bacteroidota</taxon>
        <taxon>Cytophagia</taxon>
        <taxon>Cytophagales</taxon>
        <taxon>Flammeovirgaceae</taxon>
        <taxon>Rapidithrix</taxon>
    </lineage>
</organism>
<comment type="caution">
    <text evidence="1">The sequence shown here is derived from an EMBL/GenBank/DDBJ whole genome shotgun (WGS) entry which is preliminary data.</text>
</comment>
<sequence>MSELVASTSLKNEKHFHLFIDDANQVIVARWKGFLKPEQLDEGTKALTQAIRSRRIKKHLSDQSELKVLSSDIQKRLVEGVLPEIERAGVTKLAVKSADDIFAIATVEKVNNSSQIGNMTIKTFNTDQQCLNWLNEK</sequence>
<keyword evidence="2" id="KW-1185">Reference proteome</keyword>
<dbReference type="RefSeq" id="WP_346820448.1">
    <property type="nucleotide sequence ID" value="NZ_JBDKWZ010000003.1"/>
</dbReference>
<protein>
    <submittedName>
        <fullName evidence="1">Uncharacterized protein</fullName>
    </submittedName>
</protein>
<proteinExistence type="predicted"/>
<gene>
    <name evidence="1" type="ORF">AAG747_07070</name>
</gene>
<dbReference type="Proteomes" id="UP001403385">
    <property type="component" value="Unassembled WGS sequence"/>
</dbReference>
<dbReference type="AlphaFoldDB" id="A0AAW9S9S6"/>
<dbReference type="EMBL" id="JBDKWZ010000003">
    <property type="protein sequence ID" value="MEN7547661.1"/>
    <property type="molecule type" value="Genomic_DNA"/>
</dbReference>
<evidence type="ECO:0000313" key="1">
    <source>
        <dbReference type="EMBL" id="MEN7547661.1"/>
    </source>
</evidence>
<evidence type="ECO:0000313" key="2">
    <source>
        <dbReference type="Proteomes" id="UP001403385"/>
    </source>
</evidence>
<name>A0AAW9S9S6_9BACT</name>
<reference evidence="1 2" key="1">
    <citation type="submission" date="2024-04" db="EMBL/GenBank/DDBJ databases">
        <title>Novel genus in family Flammeovirgaceae.</title>
        <authorList>
            <person name="Nguyen T.H."/>
            <person name="Vuong T.Q."/>
            <person name="Le H."/>
            <person name="Kim S.-G."/>
        </authorList>
    </citation>
    <scope>NUCLEOTIDE SEQUENCE [LARGE SCALE GENOMIC DNA]</scope>
    <source>
        <strain evidence="1 2">JCM 23209</strain>
    </source>
</reference>